<comment type="caution">
    <text evidence="1">The sequence shown here is derived from an EMBL/GenBank/DDBJ whole genome shotgun (WGS) entry which is preliminary data.</text>
</comment>
<organism evidence="1 2">
    <name type="scientific">Phytophthora lilii</name>
    <dbReference type="NCBI Taxonomy" id="2077276"/>
    <lineage>
        <taxon>Eukaryota</taxon>
        <taxon>Sar</taxon>
        <taxon>Stramenopiles</taxon>
        <taxon>Oomycota</taxon>
        <taxon>Peronosporomycetes</taxon>
        <taxon>Peronosporales</taxon>
        <taxon>Peronosporaceae</taxon>
        <taxon>Phytophthora</taxon>
    </lineage>
</organism>
<reference evidence="1" key="1">
    <citation type="submission" date="2023-04" db="EMBL/GenBank/DDBJ databases">
        <title>Phytophthora lilii NBRC 32176.</title>
        <authorList>
            <person name="Ichikawa N."/>
            <person name="Sato H."/>
            <person name="Tonouchi N."/>
        </authorList>
    </citation>
    <scope>NUCLEOTIDE SEQUENCE</scope>
    <source>
        <strain evidence="1">NBRC 32176</strain>
    </source>
</reference>
<evidence type="ECO:0000313" key="2">
    <source>
        <dbReference type="Proteomes" id="UP001165083"/>
    </source>
</evidence>
<dbReference type="OrthoDB" id="121002at2759"/>
<dbReference type="AlphaFoldDB" id="A0A9W6XF26"/>
<sequence length="384" mass="42907">MSKRFKSPNGPFHMHFDGLHAQIKSKHAKTRTVRSLLVSHLFVELWRIIEDDKSFDKTIFNQLSESERDFMAYALKRCKIESREFEKAYNLSIGHHIDRLTMIQSAIKIGNDAPELKTEMKQILDKLYDKGIGLGSISMYYSWMAITAERGNNKFRIIWPTGTTTQTFTITIPDGTYEMSDLNNYLQWWSIQNNLYLTNSTTGANYYFISVAANPSSYDIQFTMQPYKAVSGYASASGALAFSTSGYTPQIQIIDSGTNSFSSIVGLSQGTYPPAQQATLYSVLSDLVPQIDPVSSVIVGVSNLQNPLASNNQVLHSFTSAGVGFGGLITTSQGQGISYCPMQGTTNELLVSFYDDRMLPLKITDPNLCVRLLIRPKKSDIMDF</sequence>
<dbReference type="Proteomes" id="UP001165083">
    <property type="component" value="Unassembled WGS sequence"/>
</dbReference>
<keyword evidence="2" id="KW-1185">Reference proteome</keyword>
<evidence type="ECO:0000313" key="1">
    <source>
        <dbReference type="EMBL" id="GMF37181.1"/>
    </source>
</evidence>
<gene>
    <name evidence="1" type="ORF">Plil01_001567300</name>
</gene>
<protein>
    <submittedName>
        <fullName evidence="1">Unnamed protein product</fullName>
    </submittedName>
</protein>
<accession>A0A9W6XF26</accession>
<name>A0A9W6XF26_9STRA</name>
<proteinExistence type="predicted"/>
<dbReference type="EMBL" id="BSXW01001490">
    <property type="protein sequence ID" value="GMF37181.1"/>
    <property type="molecule type" value="Genomic_DNA"/>
</dbReference>